<gene>
    <name evidence="13" type="ORF">UR67_C0002G0066</name>
</gene>
<keyword evidence="11" id="KW-0413">Isomerase</keyword>
<dbReference type="NCBIfam" id="NF004189">
    <property type="entry name" value="PRK05644.1"/>
    <property type="match status" value="1"/>
</dbReference>
<dbReference type="SUPFAM" id="SSF54211">
    <property type="entry name" value="Ribosomal protein S5 domain 2-like"/>
    <property type="match status" value="1"/>
</dbReference>
<sequence>MSQKYDASQIQVLEGLEPVRKRPGMYIGSTDQKGLHHMLREIYDNSVDECLAGFADYIEVTLNEDGSATIEDNGRGIPVDMMPGYGKSALEIIMTKLHAGGKFGGGGYKVSGGLHGVGSSVVNALSSYMKVEVMRDKKLYVQEYSQGKPKADVKQVKPDEPITKTGTRTTFMPDNKIFPIVDLNYQTVKKQLRQIAFLTPKLYIKLVDNRTNEQCSFHFEGGIKSYVNRINRHKKIIGETIYIHNELRNVFVDQIDIEAAICYNDDFNENVESFVNNIPTHEGGSHLTGFRTALTRSINDYLKKIVNGNDKNKISSLSGEDLREGLTAVVSVKFDANFVQFEGQTKEKLGTPEVRPLVEQVIKEGLDTYFEENPNPAREVVDKALLTAQARIAAKKARETVIRKGLLEGLGLPGKLADCQTKDPNEAEIFVVEGDSAGGSAKQGRDRRFQAILPLFGKVLNTERARLDRIINSDKFKHLIIAIGAGIGDEFTPDKIRYKKIIIMADADVDGSHIKTLYLTFFFRHLRQIIENGFLYVAVPPLYKAVIGKDKKYLFTDTEKIQFEGENQGKKYIIQRFKGLGEMNAEELWETTMNPKTRTTLKINIDDAEEADETFTMLMGSEVPPRKRFIQANAKYANIDI</sequence>
<keyword evidence="8" id="KW-0460">Magnesium</keyword>
<dbReference type="SMART" id="SM00387">
    <property type="entry name" value="HATPase_c"/>
    <property type="match status" value="1"/>
</dbReference>
<dbReference type="Pfam" id="PF01751">
    <property type="entry name" value="Toprim"/>
    <property type="match status" value="1"/>
</dbReference>
<dbReference type="InterPro" id="IPR020568">
    <property type="entry name" value="Ribosomal_Su5_D2-typ_SF"/>
</dbReference>
<dbReference type="PROSITE" id="PS50880">
    <property type="entry name" value="TOPRIM"/>
    <property type="match status" value="1"/>
</dbReference>
<dbReference type="InterPro" id="IPR014721">
    <property type="entry name" value="Ribsml_uS5_D2-typ_fold_subgr"/>
</dbReference>
<comment type="similarity">
    <text evidence="3">Belongs to the type II topoisomerase GyrB family.</text>
</comment>
<dbReference type="InterPro" id="IPR001241">
    <property type="entry name" value="Topo_IIA"/>
</dbReference>
<protein>
    <recommendedName>
        <fullName evidence="4">DNA topoisomerase (ATP-hydrolyzing)</fullName>
        <ecNumber evidence="4">5.6.2.2</ecNumber>
    </recommendedName>
</protein>
<dbReference type="PROSITE" id="PS00177">
    <property type="entry name" value="TOPOISOMERASE_II"/>
    <property type="match status" value="1"/>
</dbReference>
<dbReference type="PRINTS" id="PR01159">
    <property type="entry name" value="DNAGYRASEB"/>
</dbReference>
<evidence type="ECO:0000256" key="7">
    <source>
        <dbReference type="ARBA" id="ARBA00022840"/>
    </source>
</evidence>
<name>A0A0G0C1I8_UNCC3</name>
<evidence type="ECO:0000256" key="8">
    <source>
        <dbReference type="ARBA" id="ARBA00022842"/>
    </source>
</evidence>
<dbReference type="FunFam" id="3.40.50.670:FF:000002">
    <property type="entry name" value="DNA gyrase subunit B"/>
    <property type="match status" value="1"/>
</dbReference>
<dbReference type="SUPFAM" id="SSF56719">
    <property type="entry name" value="Type II DNA topoisomerase"/>
    <property type="match status" value="1"/>
</dbReference>
<dbReference type="Pfam" id="PF02518">
    <property type="entry name" value="HATPase_c"/>
    <property type="match status" value="1"/>
</dbReference>
<keyword evidence="10" id="KW-0238">DNA-binding</keyword>
<dbReference type="CDD" id="cd16928">
    <property type="entry name" value="HATPase_GyrB-like"/>
    <property type="match status" value="1"/>
</dbReference>
<dbReference type="Pfam" id="PF00986">
    <property type="entry name" value="DNA_gyraseB_C"/>
    <property type="match status" value="1"/>
</dbReference>
<dbReference type="GO" id="GO:0006265">
    <property type="term" value="P:DNA topological change"/>
    <property type="evidence" value="ECO:0007669"/>
    <property type="project" value="InterPro"/>
</dbReference>
<dbReference type="InterPro" id="IPR018522">
    <property type="entry name" value="TopoIIA_CS"/>
</dbReference>
<dbReference type="GO" id="GO:0046872">
    <property type="term" value="F:metal ion binding"/>
    <property type="evidence" value="ECO:0007669"/>
    <property type="project" value="UniProtKB-KW"/>
</dbReference>
<accession>A0A0G0C1I8</accession>
<evidence type="ECO:0000256" key="10">
    <source>
        <dbReference type="ARBA" id="ARBA00023125"/>
    </source>
</evidence>
<evidence type="ECO:0000256" key="5">
    <source>
        <dbReference type="ARBA" id="ARBA00022723"/>
    </source>
</evidence>
<evidence type="ECO:0000256" key="2">
    <source>
        <dbReference type="ARBA" id="ARBA00001946"/>
    </source>
</evidence>
<dbReference type="EC" id="5.6.2.2" evidence="4"/>
<dbReference type="Proteomes" id="UP000034581">
    <property type="component" value="Unassembled WGS sequence"/>
</dbReference>
<dbReference type="GO" id="GO:0005524">
    <property type="term" value="F:ATP binding"/>
    <property type="evidence" value="ECO:0007669"/>
    <property type="project" value="UniProtKB-KW"/>
</dbReference>
<evidence type="ECO:0000256" key="11">
    <source>
        <dbReference type="ARBA" id="ARBA00023235"/>
    </source>
</evidence>
<dbReference type="PANTHER" id="PTHR45866:SF1">
    <property type="entry name" value="DNA GYRASE SUBUNIT B, MITOCHONDRIAL"/>
    <property type="match status" value="1"/>
</dbReference>
<evidence type="ECO:0000259" key="12">
    <source>
        <dbReference type="PROSITE" id="PS50880"/>
    </source>
</evidence>
<reference evidence="13 14" key="1">
    <citation type="journal article" date="2015" name="Nature">
        <title>rRNA introns, odd ribosomes, and small enigmatic genomes across a large radiation of phyla.</title>
        <authorList>
            <person name="Brown C.T."/>
            <person name="Hug L.A."/>
            <person name="Thomas B.C."/>
            <person name="Sharon I."/>
            <person name="Castelle C.J."/>
            <person name="Singh A."/>
            <person name="Wilkins M.J."/>
            <person name="Williams K.H."/>
            <person name="Banfield J.F."/>
        </authorList>
    </citation>
    <scope>NUCLEOTIDE SEQUENCE [LARGE SCALE GENOMIC DNA]</scope>
</reference>
<feature type="domain" description="Toprim" evidence="12">
    <location>
        <begin position="427"/>
        <end position="541"/>
    </location>
</feature>
<dbReference type="InterPro" id="IPR036890">
    <property type="entry name" value="HATPase_C_sf"/>
</dbReference>
<keyword evidence="6" id="KW-0547">Nucleotide-binding</keyword>
<evidence type="ECO:0000256" key="1">
    <source>
        <dbReference type="ARBA" id="ARBA00000185"/>
    </source>
</evidence>
<organism evidence="13 14">
    <name type="scientific">candidate division CPR3 bacterium GW2011_GWF2_35_18</name>
    <dbReference type="NCBI Taxonomy" id="1618350"/>
    <lineage>
        <taxon>Bacteria</taxon>
        <taxon>Bacteria division CPR3</taxon>
    </lineage>
</organism>
<evidence type="ECO:0000256" key="4">
    <source>
        <dbReference type="ARBA" id="ARBA00012895"/>
    </source>
</evidence>
<comment type="cofactor">
    <cofactor evidence="2">
        <name>Mg(2+)</name>
        <dbReference type="ChEBI" id="CHEBI:18420"/>
    </cofactor>
</comment>
<dbReference type="Gene3D" id="3.30.565.10">
    <property type="entry name" value="Histidine kinase-like ATPase, C-terminal domain"/>
    <property type="match status" value="1"/>
</dbReference>
<dbReference type="NCBIfam" id="NF011501">
    <property type="entry name" value="PRK14939.1"/>
    <property type="match status" value="1"/>
</dbReference>
<dbReference type="InterPro" id="IPR013759">
    <property type="entry name" value="Topo_IIA_B_C"/>
</dbReference>
<evidence type="ECO:0000313" key="13">
    <source>
        <dbReference type="EMBL" id="KKP69946.1"/>
    </source>
</evidence>
<dbReference type="GO" id="GO:0003677">
    <property type="term" value="F:DNA binding"/>
    <property type="evidence" value="ECO:0007669"/>
    <property type="project" value="UniProtKB-KW"/>
</dbReference>
<dbReference type="Pfam" id="PF00204">
    <property type="entry name" value="DNA_gyraseB"/>
    <property type="match status" value="1"/>
</dbReference>
<evidence type="ECO:0000256" key="9">
    <source>
        <dbReference type="ARBA" id="ARBA00023029"/>
    </source>
</evidence>
<dbReference type="Gene3D" id="3.30.230.10">
    <property type="match status" value="1"/>
</dbReference>
<dbReference type="PRINTS" id="PR00418">
    <property type="entry name" value="TPI2FAMILY"/>
</dbReference>
<evidence type="ECO:0000256" key="3">
    <source>
        <dbReference type="ARBA" id="ARBA00010708"/>
    </source>
</evidence>
<dbReference type="PANTHER" id="PTHR45866">
    <property type="entry name" value="DNA GYRASE/TOPOISOMERASE SUBUNIT B"/>
    <property type="match status" value="1"/>
</dbReference>
<dbReference type="STRING" id="1618350.UR67_C0002G0066"/>
<dbReference type="Gene3D" id="3.40.50.670">
    <property type="match status" value="1"/>
</dbReference>
<dbReference type="SMART" id="SM00433">
    <property type="entry name" value="TOP2c"/>
    <property type="match status" value="1"/>
</dbReference>
<comment type="caution">
    <text evidence="13">The sequence shown here is derived from an EMBL/GenBank/DDBJ whole genome shotgun (WGS) entry which is preliminary data.</text>
</comment>
<evidence type="ECO:0000313" key="14">
    <source>
        <dbReference type="Proteomes" id="UP000034581"/>
    </source>
</evidence>
<dbReference type="SUPFAM" id="SSF55874">
    <property type="entry name" value="ATPase domain of HSP90 chaperone/DNA topoisomerase II/histidine kinase"/>
    <property type="match status" value="1"/>
</dbReference>
<dbReference type="PATRIC" id="fig|1618350.3.peg.371"/>
<keyword evidence="9" id="KW-0799">Topoisomerase</keyword>
<keyword evidence="5" id="KW-0479">Metal-binding</keyword>
<dbReference type="GO" id="GO:0003918">
    <property type="term" value="F:DNA topoisomerase type II (double strand cut, ATP-hydrolyzing) activity"/>
    <property type="evidence" value="ECO:0007669"/>
    <property type="project" value="UniProtKB-EC"/>
</dbReference>
<dbReference type="InterPro" id="IPR013506">
    <property type="entry name" value="Topo_IIA_bsu_dom2"/>
</dbReference>
<evidence type="ECO:0000256" key="6">
    <source>
        <dbReference type="ARBA" id="ARBA00022741"/>
    </source>
</evidence>
<dbReference type="FunFam" id="3.30.565.10:FF:000002">
    <property type="entry name" value="DNA gyrase subunit B"/>
    <property type="match status" value="1"/>
</dbReference>
<dbReference type="InterPro" id="IPR013760">
    <property type="entry name" value="Topo_IIA-like_dom_sf"/>
</dbReference>
<dbReference type="CDD" id="cd00822">
    <property type="entry name" value="TopoII_Trans_DNA_gyrase"/>
    <property type="match status" value="1"/>
</dbReference>
<dbReference type="InterPro" id="IPR006171">
    <property type="entry name" value="TOPRIM_dom"/>
</dbReference>
<dbReference type="InterPro" id="IPR002288">
    <property type="entry name" value="DNA_gyrase_B_C"/>
</dbReference>
<dbReference type="InterPro" id="IPR003594">
    <property type="entry name" value="HATPase_dom"/>
</dbReference>
<proteinExistence type="inferred from homology"/>
<comment type="catalytic activity">
    <reaction evidence="1">
        <text>ATP-dependent breakage, passage and rejoining of double-stranded DNA.</text>
        <dbReference type="EC" id="5.6.2.2"/>
    </reaction>
</comment>
<dbReference type="AlphaFoldDB" id="A0A0G0C1I8"/>
<dbReference type="InterPro" id="IPR000565">
    <property type="entry name" value="Topo_IIA_B"/>
</dbReference>
<keyword evidence="7" id="KW-0067">ATP-binding</keyword>
<dbReference type="EMBL" id="LBQB01000002">
    <property type="protein sequence ID" value="KKP69946.1"/>
    <property type="molecule type" value="Genomic_DNA"/>
</dbReference>